<dbReference type="Pfam" id="PF02152">
    <property type="entry name" value="FolB"/>
    <property type="match status" value="1"/>
</dbReference>
<evidence type="ECO:0000313" key="2">
    <source>
        <dbReference type="EMBL" id="OTP77485.1"/>
    </source>
</evidence>
<dbReference type="GO" id="GO:0006760">
    <property type="term" value="P:folic acid-containing compound metabolic process"/>
    <property type="evidence" value="ECO:0007669"/>
    <property type="project" value="InterPro"/>
</dbReference>
<reference evidence="2 3" key="1">
    <citation type="submission" date="2017-03" db="EMBL/GenBank/DDBJ databases">
        <title>Genome analysis of strain PAMC 26577.</title>
        <authorList>
            <person name="Oh H.-M."/>
            <person name="Yang J.-A."/>
        </authorList>
    </citation>
    <scope>NUCLEOTIDE SEQUENCE [LARGE SCALE GENOMIC DNA]</scope>
    <source>
        <strain evidence="2 3">PAMC 26577</strain>
    </source>
</reference>
<dbReference type="EMBL" id="NBTZ01000030">
    <property type="protein sequence ID" value="OTP77485.1"/>
    <property type="molecule type" value="Genomic_DNA"/>
</dbReference>
<dbReference type="Gene3D" id="3.30.1130.10">
    <property type="match status" value="1"/>
</dbReference>
<dbReference type="RefSeq" id="WP_062171934.1">
    <property type="nucleotide sequence ID" value="NZ_MSRG01000024.1"/>
</dbReference>
<dbReference type="SMART" id="SM00905">
    <property type="entry name" value="FolB"/>
    <property type="match status" value="1"/>
</dbReference>
<name>A0A242N1E5_CABSO</name>
<gene>
    <name evidence="2" type="ORF">PAMC26577_07610</name>
</gene>
<proteinExistence type="predicted"/>
<comment type="caution">
    <text evidence="2">The sequence shown here is derived from an EMBL/GenBank/DDBJ whole genome shotgun (WGS) entry which is preliminary data.</text>
</comment>
<dbReference type="InterPro" id="IPR006157">
    <property type="entry name" value="FolB_dom"/>
</dbReference>
<feature type="domain" description="Dihydroneopterin aldolase/epimerase" evidence="1">
    <location>
        <begin position="16"/>
        <end position="126"/>
    </location>
</feature>
<evidence type="ECO:0000259" key="1">
    <source>
        <dbReference type="SMART" id="SM00905"/>
    </source>
</evidence>
<evidence type="ECO:0000313" key="3">
    <source>
        <dbReference type="Proteomes" id="UP000195221"/>
    </source>
</evidence>
<protein>
    <submittedName>
        <fullName evidence="2">Putative dihydroneopterin aldolase protein</fullName>
    </submittedName>
</protein>
<sequence>MKLYEPIGPGGRGWRIVVDELVVPTRIGLYEREYLAPQPVVIDASLHYRCVPVEGDRSGLIDYEAWCTRVSTYLESKPHTRLLETLAVEVAALSFTEWPALDALTLLLYKPKIREGTRRVGVELDWHRADFDSWRASAESHSIAVHRTVDDVHAH</sequence>
<dbReference type="InterPro" id="IPR043133">
    <property type="entry name" value="GTP-CH-I_C/QueF"/>
</dbReference>
<organism evidence="2 3">
    <name type="scientific">Caballeronia sordidicola</name>
    <name type="common">Burkholderia sordidicola</name>
    <dbReference type="NCBI Taxonomy" id="196367"/>
    <lineage>
        <taxon>Bacteria</taxon>
        <taxon>Pseudomonadati</taxon>
        <taxon>Pseudomonadota</taxon>
        <taxon>Betaproteobacteria</taxon>
        <taxon>Burkholderiales</taxon>
        <taxon>Burkholderiaceae</taxon>
        <taxon>Caballeronia</taxon>
    </lineage>
</organism>
<accession>A0A242N1E5</accession>
<dbReference type="SUPFAM" id="SSF55620">
    <property type="entry name" value="Tetrahydrobiopterin biosynthesis enzymes-like"/>
    <property type="match status" value="1"/>
</dbReference>
<dbReference type="Proteomes" id="UP000195221">
    <property type="component" value="Unassembled WGS sequence"/>
</dbReference>
<dbReference type="AlphaFoldDB" id="A0A242N1E5"/>
<dbReference type="GO" id="GO:0004150">
    <property type="term" value="F:dihydroneopterin aldolase activity"/>
    <property type="evidence" value="ECO:0007669"/>
    <property type="project" value="InterPro"/>
</dbReference>